<dbReference type="AlphaFoldDB" id="A0A7U7RF31"/>
<accession>A0A7U7RF31</accession>
<dbReference type="Proteomes" id="UP000522199">
    <property type="component" value="Unassembled WGS sequence"/>
</dbReference>
<dbReference type="GO" id="GO:0051117">
    <property type="term" value="F:ATPase binding"/>
    <property type="evidence" value="ECO:0007669"/>
    <property type="project" value="TreeGrafter"/>
</dbReference>
<keyword evidence="1 4" id="KW-0645">Protease</keyword>
<dbReference type="InterPro" id="IPR023562">
    <property type="entry name" value="ClpP/TepA"/>
</dbReference>
<comment type="caution">
    <text evidence="4">The sequence shown here is derived from an EMBL/GenBank/DDBJ whole genome shotgun (WGS) entry which is preliminary data.</text>
</comment>
<evidence type="ECO:0000256" key="3">
    <source>
        <dbReference type="ARBA" id="ARBA00022825"/>
    </source>
</evidence>
<dbReference type="GO" id="GO:0004176">
    <property type="term" value="F:ATP-dependent peptidase activity"/>
    <property type="evidence" value="ECO:0007669"/>
    <property type="project" value="TreeGrafter"/>
</dbReference>
<reference evidence="4 9" key="3">
    <citation type="submission" date="2019-04" db="EMBL/GenBank/DDBJ databases">
        <authorList>
            <consortium name="GenomeTrakr network: Whole genome sequencing for foodborne pathogen traceback"/>
        </authorList>
    </citation>
    <scope>NUCLEOTIDE SEQUENCE [LARGE SCALE GENOMIC DNA]</scope>
    <source>
        <strain evidence="4 9">CFSAN072474</strain>
    </source>
</reference>
<dbReference type="Pfam" id="PF00574">
    <property type="entry name" value="CLP_protease"/>
    <property type="match status" value="1"/>
</dbReference>
<dbReference type="Proteomes" id="UP000527632">
    <property type="component" value="Unassembled WGS sequence"/>
</dbReference>
<evidence type="ECO:0000313" key="8">
    <source>
        <dbReference type="Proteomes" id="UP000272537"/>
    </source>
</evidence>
<dbReference type="Gene3D" id="3.90.226.10">
    <property type="entry name" value="2-enoyl-CoA Hydratase, Chain A, domain 1"/>
    <property type="match status" value="1"/>
</dbReference>
<evidence type="ECO:0000313" key="10">
    <source>
        <dbReference type="Proteomes" id="UP000527632"/>
    </source>
</evidence>
<dbReference type="SUPFAM" id="SSF52096">
    <property type="entry name" value="ClpP/crotonase"/>
    <property type="match status" value="1"/>
</dbReference>
<dbReference type="EMBL" id="AABEKY010000007">
    <property type="protein sequence ID" value="EAG9388334.1"/>
    <property type="molecule type" value="Genomic_DNA"/>
</dbReference>
<dbReference type="PANTHER" id="PTHR10381:SF70">
    <property type="entry name" value="ATP-DEPENDENT CLP PROTEASE PROTEOLYTIC SUBUNIT"/>
    <property type="match status" value="1"/>
</dbReference>
<proteinExistence type="predicted"/>
<dbReference type="GO" id="GO:0006515">
    <property type="term" value="P:protein quality control for misfolded or incompletely synthesized proteins"/>
    <property type="evidence" value="ECO:0007669"/>
    <property type="project" value="TreeGrafter"/>
</dbReference>
<dbReference type="InterPro" id="IPR029045">
    <property type="entry name" value="ClpP/crotonase-like_dom_sf"/>
</dbReference>
<dbReference type="RefSeq" id="WP_003734886.1">
    <property type="nucleotide sequence ID" value="NZ_CP018149.2"/>
</dbReference>
<dbReference type="EMBL" id="AABGUK010000001">
    <property type="protein sequence ID" value="EAH4240402.1"/>
    <property type="molecule type" value="Genomic_DNA"/>
</dbReference>
<name>A0A7U7RF31_LISMN</name>
<evidence type="ECO:0000313" key="7">
    <source>
        <dbReference type="EMBL" id="RKA04755.1"/>
    </source>
</evidence>
<gene>
    <name evidence="7" type="primary">clpp_4</name>
    <name evidence="4" type="ORF">CW845_12630</name>
    <name evidence="7" type="ORF">DYZ80_03041</name>
    <name evidence="5" type="ORF">E5F58_00135</name>
    <name evidence="6" type="ORF">GHH22_04760</name>
</gene>
<reference evidence="6" key="5">
    <citation type="submission" date="2019-10" db="EMBL/GenBank/DDBJ databases">
        <authorList>
            <consortium name="NCBI Pathogen Detection Project"/>
        </authorList>
    </citation>
    <scope>NUCLEOTIDE SEQUENCE</scope>
    <source>
        <strain evidence="6">09CEB371LM</strain>
    </source>
</reference>
<dbReference type="GO" id="GO:0004252">
    <property type="term" value="F:serine-type endopeptidase activity"/>
    <property type="evidence" value="ECO:0007669"/>
    <property type="project" value="UniProtKB-EC"/>
</dbReference>
<dbReference type="EMBL" id="DAAEEB010000002">
    <property type="protein sequence ID" value="HAA8052463.1"/>
    <property type="molecule type" value="Genomic_DNA"/>
</dbReference>
<evidence type="ECO:0000313" key="5">
    <source>
        <dbReference type="EMBL" id="EAH4240402.1"/>
    </source>
</evidence>
<evidence type="ECO:0000256" key="2">
    <source>
        <dbReference type="ARBA" id="ARBA00022801"/>
    </source>
</evidence>
<dbReference type="CDD" id="cd07016">
    <property type="entry name" value="S14_ClpP_1"/>
    <property type="match status" value="1"/>
</dbReference>
<dbReference type="EMBL" id="QXLS01000011">
    <property type="protein sequence ID" value="RKA04755.1"/>
    <property type="molecule type" value="Genomic_DNA"/>
</dbReference>
<organism evidence="4 9">
    <name type="scientific">Listeria monocytogenes</name>
    <dbReference type="NCBI Taxonomy" id="1639"/>
    <lineage>
        <taxon>Bacteria</taxon>
        <taxon>Bacillati</taxon>
        <taxon>Bacillota</taxon>
        <taxon>Bacilli</taxon>
        <taxon>Bacillales</taxon>
        <taxon>Listeriaceae</taxon>
        <taxon>Listeria</taxon>
    </lineage>
</organism>
<dbReference type="EC" id="3.4.21.92" evidence="7"/>
<dbReference type="NCBIfam" id="NF045542">
    <property type="entry name" value="Clp_rel_HeadMat"/>
    <property type="match status" value="1"/>
</dbReference>
<dbReference type="Proteomes" id="UP000272537">
    <property type="component" value="Unassembled WGS sequence"/>
</dbReference>
<evidence type="ECO:0000313" key="6">
    <source>
        <dbReference type="EMBL" id="HAA8052463.1"/>
    </source>
</evidence>
<keyword evidence="3" id="KW-0720">Serine protease</keyword>
<dbReference type="GO" id="GO:0009368">
    <property type="term" value="C:endopeptidase Clp complex"/>
    <property type="evidence" value="ECO:0007669"/>
    <property type="project" value="TreeGrafter"/>
</dbReference>
<sequence length="248" mass="27189">MKIKEIPKIESRLEFKNSSENPEIADLYLYGSIGSGWFDDITSSEVQNFLKTSSVSQINVHVNSGGGDVFESIAIHNLLKAHPAKISIYIDALAGSGASVIAMAGDEIIMPSNAMMMIHKAWTIAAGNADEFRKVANDMDKIDHAVTESYTERFVGEREELVTLLTNEEWLTAEECVTLGFCDSIGEIELNEEEQVTENSNEAVTVASIVDKYKVVASTENKAIQTKNNIFKSIANRSDAFLLGGNDK</sequence>
<dbReference type="Proteomes" id="UP000840039">
    <property type="component" value="Unassembled WGS sequence"/>
</dbReference>
<reference evidence="5 10" key="4">
    <citation type="submission" date="2019-04" db="EMBL/GenBank/DDBJ databases">
        <authorList>
            <consortium name="GenomeTrakr: Next Generation Sequencing Network for Food Pathogen Tracability"/>
        </authorList>
    </citation>
    <scope>NUCLEOTIDE SEQUENCE [LARGE SCALE GENOMIC DNA]</scope>
    <source>
        <strain evidence="5 10">LS1344</strain>
    </source>
</reference>
<evidence type="ECO:0000256" key="1">
    <source>
        <dbReference type="ARBA" id="ARBA00022670"/>
    </source>
</evidence>
<keyword evidence="2 7" id="KW-0378">Hydrolase</keyword>
<evidence type="ECO:0000313" key="4">
    <source>
        <dbReference type="EMBL" id="EAG9388334.1"/>
    </source>
</evidence>
<reference evidence="7 8" key="1">
    <citation type="journal article" date="2018" name="BMC Genomics">
        <title>Genes significantly associated with lineage II food isolates of Listeria monocytogenes.</title>
        <authorList>
            <person name="Pirone-Davies C."/>
            <person name="Chen Y."/>
            <person name="Pightling A."/>
            <person name="Ryan G."/>
            <person name="Wang Y."/>
            <person name="Yao K."/>
            <person name="Hoffmann M."/>
            <person name="Allard M.W."/>
        </authorList>
    </citation>
    <scope>NUCLEOTIDE SEQUENCE [LARGE SCALE GENOMIC DNA]</scope>
    <source>
        <strain evidence="7 8">PNUSAL000550</strain>
    </source>
</reference>
<dbReference type="PANTHER" id="PTHR10381">
    <property type="entry name" value="ATP-DEPENDENT CLP PROTEASE PROTEOLYTIC SUBUNIT"/>
    <property type="match status" value="1"/>
</dbReference>
<protein>
    <submittedName>
        <fullName evidence="7">ATP-dependent Clp protease proteolytic subunit</fullName>
        <ecNumber evidence="7">3.4.21.92</ecNumber>
    </submittedName>
    <submittedName>
        <fullName evidence="4">Clp protease ClpP</fullName>
    </submittedName>
</protein>
<evidence type="ECO:0000313" key="9">
    <source>
        <dbReference type="Proteomes" id="UP000522199"/>
    </source>
</evidence>
<reference evidence="6" key="2">
    <citation type="journal article" date="2018" name="Genome Biol.">
        <title>SKESA: strategic k-mer extension for scrupulous assemblies.</title>
        <authorList>
            <person name="Souvorov A."/>
            <person name="Agarwala R."/>
            <person name="Lipman D.J."/>
        </authorList>
    </citation>
    <scope>NUCLEOTIDE SEQUENCE [LARGE SCALE GENOMIC DNA]</scope>
    <source>
        <strain evidence="6">09CEB371LM</strain>
    </source>
</reference>